<evidence type="ECO:0000313" key="1">
    <source>
        <dbReference type="EMBL" id="KGJ95577.1"/>
    </source>
</evidence>
<comment type="caution">
    <text evidence="1">The sequence shown here is derived from an EMBL/GenBank/DDBJ whole genome shotgun (WGS) entry which is preliminary data.</text>
</comment>
<dbReference type="Proteomes" id="UP000029843">
    <property type="component" value="Unassembled WGS sequence"/>
</dbReference>
<sequence length="100" mass="11473">MKYKSLTQKAITARFSMTEYQKIEELAEQSGSNLAEVLREAWRSYKKKNDTSKELEKLKTSLLKQTFEVCSAVAGLTENERVEAITELKERLGVLNNERA</sequence>
<keyword evidence="1" id="KW-0238">DNA-binding</keyword>
<organism evidence="1 2">
    <name type="scientific">Colwellia psychrerythraea</name>
    <name type="common">Vibrio psychroerythus</name>
    <dbReference type="NCBI Taxonomy" id="28229"/>
    <lineage>
        <taxon>Bacteria</taxon>
        <taxon>Pseudomonadati</taxon>
        <taxon>Pseudomonadota</taxon>
        <taxon>Gammaproteobacteria</taxon>
        <taxon>Alteromonadales</taxon>
        <taxon>Colwelliaceae</taxon>
        <taxon>Colwellia</taxon>
    </lineage>
</organism>
<dbReference type="RefSeq" id="WP_033092114.1">
    <property type="nucleotide sequence ID" value="NZ_JQED01000003.1"/>
</dbReference>
<dbReference type="PATRIC" id="fig|28229.4.peg.354"/>
<evidence type="ECO:0000313" key="2">
    <source>
        <dbReference type="Proteomes" id="UP000029843"/>
    </source>
</evidence>
<gene>
    <name evidence="1" type="ORF">ND2E_1359</name>
</gene>
<dbReference type="EMBL" id="JQED01000003">
    <property type="protein sequence ID" value="KGJ95577.1"/>
    <property type="molecule type" value="Genomic_DNA"/>
</dbReference>
<protein>
    <submittedName>
        <fullName evidence="1">CopG-like domain-containing protein DNA-binding protein</fullName>
    </submittedName>
</protein>
<name>A0A099L0F3_COLPS</name>
<dbReference type="GO" id="GO:0003677">
    <property type="term" value="F:DNA binding"/>
    <property type="evidence" value="ECO:0007669"/>
    <property type="project" value="UniProtKB-KW"/>
</dbReference>
<proteinExistence type="predicted"/>
<accession>A0A099L0F3</accession>
<dbReference type="AlphaFoldDB" id="A0A099L0F3"/>
<reference evidence="1 2" key="1">
    <citation type="submission" date="2014-08" db="EMBL/GenBank/DDBJ databases">
        <title>Genomic and Phenotypic Diversity of Colwellia psychrerythraea strains from Disparate Marine Basins.</title>
        <authorList>
            <person name="Techtmann S.M."/>
            <person name="Stelling S.C."/>
            <person name="Utturkar S.M."/>
            <person name="Alshibli N."/>
            <person name="Harris A."/>
            <person name="Brown S.D."/>
            <person name="Hazen T.C."/>
        </authorList>
    </citation>
    <scope>NUCLEOTIDE SEQUENCE [LARGE SCALE GENOMIC DNA]</scope>
    <source>
        <strain evidence="1 2">ND2E</strain>
    </source>
</reference>